<comment type="caution">
    <text evidence="9">The sequence shown here is derived from an EMBL/GenBank/DDBJ whole genome shotgun (WGS) entry which is preliminary data.</text>
</comment>
<dbReference type="PANTHER" id="PTHR34217:SF1">
    <property type="entry name" value="CARBOXYPEPTIDASE 1"/>
    <property type="match status" value="1"/>
</dbReference>
<evidence type="ECO:0000259" key="7">
    <source>
        <dbReference type="Pfam" id="PF01432"/>
    </source>
</evidence>
<organism evidence="9 10">
    <name type="scientific">Thermus filiformis</name>
    <dbReference type="NCBI Taxonomy" id="276"/>
    <lineage>
        <taxon>Bacteria</taxon>
        <taxon>Thermotogati</taxon>
        <taxon>Deinococcota</taxon>
        <taxon>Deinococci</taxon>
        <taxon>Thermales</taxon>
        <taxon>Thermaceae</taxon>
        <taxon>Thermus</taxon>
    </lineage>
</organism>
<keyword evidence="3 6" id="KW-0378">Hydrolase</keyword>
<comment type="cofactor">
    <cofactor evidence="6">
        <name>Zn(2+)</name>
        <dbReference type="ChEBI" id="CHEBI:29105"/>
    </cofactor>
    <text evidence="6">Binds 1 zinc ion.</text>
</comment>
<dbReference type="InterPro" id="IPR013647">
    <property type="entry name" value="OligopepF_N_dom"/>
</dbReference>
<evidence type="ECO:0000256" key="5">
    <source>
        <dbReference type="ARBA" id="ARBA00023049"/>
    </source>
</evidence>
<evidence type="ECO:0000256" key="6">
    <source>
        <dbReference type="RuleBase" id="RU003435"/>
    </source>
</evidence>
<sequence length="562" mass="64234">MTELTWNLEALYPGFGGRFEEDLKRLDALLAELRAKVEGRAPFREVVSALDAYLEALAPLSAYVYARYTQNTLDEEAVARLSEFEAKLLDLHRLRPLLVQYLAEQDPQEAGPYRILVEEAQRERAHQMSLAEEVLAAEMSLVARQAWAKLHESLTSQITAPWEGEERPISFLRNLAFHKDEAVRKAAYEVELKAWERHELPLAFALNGVKGEAVLLNRKRGYQDDLEPTLHRNRITRPILEALLTAMREALPLFRRYFGLKAKALGKPVLDWWDLFAPLGEGRRWSYEEGMRFIVEHLGRFSPQDAALAQRAFEERWIDVPPRKGKVGGAFCMGAGGEKSLILTNFEESFEAVSTLAHELGHAYHNFCLARRPPSLREVPMTLAETASIMNETVVVDAALQVLPEGEGLLVLDGWLTGAAQVVVDIYSRFLFESWVFAARKGRELSGREFKELMVRAQDEAYGEALRTRHPYMWAVKGHYYGSDFYNYPYAFGLLFGLALYETYRQEKEGFLERYEDLLASSGQYPAKELGARFGFDLESPEFWRKGVRVIQERVEALEARL</sequence>
<dbReference type="NCBIfam" id="TIGR02290">
    <property type="entry name" value="M3_fam_3"/>
    <property type="match status" value="1"/>
</dbReference>
<dbReference type="InterPro" id="IPR011977">
    <property type="entry name" value="Pept_M3B_clade3"/>
</dbReference>
<reference evidence="9 10" key="1">
    <citation type="journal article" date="2015" name="Genome Announc.">
        <title>Draft Genome Sequence of the Thermophile Thermus filiformis ATCC 43280, Producer of Carotenoid-(Di)glucoside-Branched Fatty Acid (Di)esters and Source of Hyperthermostable Enzymes of Biotechnological Interest.</title>
        <authorList>
            <person name="Mandelli F."/>
            <person name="Oliveira Ramires B."/>
            <person name="Couger M.B."/>
            <person name="Paixao D.A."/>
            <person name="Camilo C.M."/>
            <person name="Polikarpov I."/>
            <person name="Prade R."/>
            <person name="Riano-Pachon D.M."/>
            <person name="Squina F.M."/>
        </authorList>
    </citation>
    <scope>NUCLEOTIDE SEQUENCE [LARGE SCALE GENOMIC DNA]</scope>
    <source>
        <strain evidence="9 10">ATCC 43280</strain>
    </source>
</reference>
<protein>
    <submittedName>
        <fullName evidence="9">Oligoendopeptidase F</fullName>
    </submittedName>
</protein>
<evidence type="ECO:0000259" key="8">
    <source>
        <dbReference type="Pfam" id="PF08439"/>
    </source>
</evidence>
<dbReference type="STRING" id="276.THFILI_06205"/>
<dbReference type="GO" id="GO:0004222">
    <property type="term" value="F:metalloendopeptidase activity"/>
    <property type="evidence" value="ECO:0007669"/>
    <property type="project" value="InterPro"/>
</dbReference>
<evidence type="ECO:0000256" key="4">
    <source>
        <dbReference type="ARBA" id="ARBA00022833"/>
    </source>
</evidence>
<evidence type="ECO:0000256" key="1">
    <source>
        <dbReference type="ARBA" id="ARBA00022670"/>
    </source>
</evidence>
<dbReference type="InterPro" id="IPR034006">
    <property type="entry name" value="M3B_PepF_2"/>
</dbReference>
<comment type="similarity">
    <text evidence="6">Belongs to the peptidase M3 family.</text>
</comment>
<dbReference type="InterPro" id="IPR001567">
    <property type="entry name" value="Pept_M3A_M3B_dom"/>
</dbReference>
<evidence type="ECO:0000256" key="2">
    <source>
        <dbReference type="ARBA" id="ARBA00022723"/>
    </source>
</evidence>
<dbReference type="RefSeq" id="WP_038060827.1">
    <property type="nucleotide sequence ID" value="NZ_JPSL02000039.1"/>
</dbReference>
<dbReference type="SUPFAM" id="SSF55486">
    <property type="entry name" value="Metalloproteases ('zincins'), catalytic domain"/>
    <property type="match status" value="1"/>
</dbReference>
<keyword evidence="2 6" id="KW-0479">Metal-binding</keyword>
<proteinExistence type="inferred from homology"/>
<dbReference type="Gene3D" id="1.10.1370.20">
    <property type="entry name" value="Oligoendopeptidase f, C-terminal domain"/>
    <property type="match status" value="1"/>
</dbReference>
<accession>A0A0A2WRW9</accession>
<evidence type="ECO:0000313" key="10">
    <source>
        <dbReference type="Proteomes" id="UP000030364"/>
    </source>
</evidence>
<dbReference type="AlphaFoldDB" id="A0A0A2WRW9"/>
<dbReference type="CDD" id="cd09607">
    <property type="entry name" value="M3B_PepF"/>
    <property type="match status" value="1"/>
</dbReference>
<dbReference type="OrthoDB" id="9769691at2"/>
<dbReference type="InterPro" id="IPR001333">
    <property type="entry name" value="Peptidase_M32_Taq"/>
</dbReference>
<feature type="domain" description="Peptidase M3A/M3B catalytic" evidence="7">
    <location>
        <begin position="178"/>
        <end position="547"/>
    </location>
</feature>
<dbReference type="GO" id="GO:0006508">
    <property type="term" value="P:proteolysis"/>
    <property type="evidence" value="ECO:0007669"/>
    <property type="project" value="UniProtKB-KW"/>
</dbReference>
<evidence type="ECO:0000313" key="9">
    <source>
        <dbReference type="EMBL" id="KGQ22916.1"/>
    </source>
</evidence>
<dbReference type="Pfam" id="PF08439">
    <property type="entry name" value="Peptidase_M3_N"/>
    <property type="match status" value="1"/>
</dbReference>
<evidence type="ECO:0000256" key="3">
    <source>
        <dbReference type="ARBA" id="ARBA00022801"/>
    </source>
</evidence>
<dbReference type="InterPro" id="IPR042088">
    <property type="entry name" value="OligoPept_F_C"/>
</dbReference>
<dbReference type="Gene3D" id="1.20.140.70">
    <property type="entry name" value="Oligopeptidase f, N-terminal domain"/>
    <property type="match status" value="1"/>
</dbReference>
<dbReference type="Proteomes" id="UP000030364">
    <property type="component" value="Unassembled WGS sequence"/>
</dbReference>
<dbReference type="PATRIC" id="fig|276.5.peg.237"/>
<keyword evidence="4 6" id="KW-0862">Zinc</keyword>
<name>A0A0A2WRW9_THEFI</name>
<keyword evidence="5 6" id="KW-0482">Metalloprotease</keyword>
<dbReference type="Pfam" id="PF01432">
    <property type="entry name" value="Peptidase_M3"/>
    <property type="match status" value="1"/>
</dbReference>
<keyword evidence="1 6" id="KW-0645">Protease</keyword>
<keyword evidence="10" id="KW-1185">Reference proteome</keyword>
<gene>
    <name evidence="9" type="ORF">THFILI_06205</name>
</gene>
<dbReference type="GO" id="GO:0046872">
    <property type="term" value="F:metal ion binding"/>
    <property type="evidence" value="ECO:0007669"/>
    <property type="project" value="UniProtKB-UniRule"/>
</dbReference>
<feature type="domain" description="Oligopeptidase F N-terminal" evidence="8">
    <location>
        <begin position="108"/>
        <end position="158"/>
    </location>
</feature>
<dbReference type="PANTHER" id="PTHR34217">
    <property type="entry name" value="METAL-DEPENDENT CARBOXYPEPTIDASE"/>
    <property type="match status" value="1"/>
</dbReference>
<dbReference type="GO" id="GO:0004181">
    <property type="term" value="F:metallocarboxypeptidase activity"/>
    <property type="evidence" value="ECO:0007669"/>
    <property type="project" value="InterPro"/>
</dbReference>
<dbReference type="EMBL" id="JPSL02000039">
    <property type="protein sequence ID" value="KGQ22916.1"/>
    <property type="molecule type" value="Genomic_DNA"/>
</dbReference>